<feature type="compositionally biased region" description="Acidic residues" evidence="3">
    <location>
        <begin position="980"/>
        <end position="992"/>
    </location>
</feature>
<dbReference type="Pfam" id="PF00353">
    <property type="entry name" value="HemolysinCabind"/>
    <property type="match status" value="5"/>
</dbReference>
<dbReference type="InterPro" id="IPR001343">
    <property type="entry name" value="Hemolysn_Ca-bd"/>
</dbReference>
<comment type="caution">
    <text evidence="5">The sequence shown here is derived from an EMBL/GenBank/DDBJ whole genome shotgun (WGS) entry which is preliminary data.</text>
</comment>
<dbReference type="InterPro" id="IPR015919">
    <property type="entry name" value="Cadherin-like_sf"/>
</dbReference>
<dbReference type="Proteomes" id="UP000017127">
    <property type="component" value="Unassembled WGS sequence"/>
</dbReference>
<dbReference type="InterPro" id="IPR002126">
    <property type="entry name" value="Cadherin-like_dom"/>
</dbReference>
<dbReference type="EMBL" id="AUZM01000087">
    <property type="protein sequence ID" value="ERT04640.1"/>
    <property type="molecule type" value="Genomic_DNA"/>
</dbReference>
<dbReference type="InterPro" id="IPR011049">
    <property type="entry name" value="Serralysin-like_metalloprot_C"/>
</dbReference>
<evidence type="ECO:0000313" key="5">
    <source>
        <dbReference type="EMBL" id="ERT04640.1"/>
    </source>
</evidence>
<keyword evidence="2" id="KW-0964">Secreted</keyword>
<dbReference type="PANTHER" id="PTHR38340:SF1">
    <property type="entry name" value="S-LAYER PROTEIN"/>
    <property type="match status" value="1"/>
</dbReference>
<gene>
    <name evidence="5" type="ORF">M595_5413</name>
</gene>
<name>U7QC86_9CYAN</name>
<dbReference type="CDD" id="cd11304">
    <property type="entry name" value="Cadherin_repeat"/>
    <property type="match status" value="1"/>
</dbReference>
<dbReference type="InterPro" id="IPR050557">
    <property type="entry name" value="RTX_toxin/Mannuronan_C5-epim"/>
</dbReference>
<dbReference type="GO" id="GO:0005509">
    <property type="term" value="F:calcium ion binding"/>
    <property type="evidence" value="ECO:0007669"/>
    <property type="project" value="InterPro"/>
</dbReference>
<reference evidence="5 6" key="1">
    <citation type="journal article" date="2013" name="Front. Microbiol.">
        <title>Comparative genomic analyses of the cyanobacterium, Lyngbya aestuarii BL J, a powerful hydrogen producer.</title>
        <authorList>
            <person name="Kothari A."/>
            <person name="Vaughn M."/>
            <person name="Garcia-Pichel F."/>
        </authorList>
    </citation>
    <scope>NUCLEOTIDE SEQUENCE [LARGE SCALE GENOMIC DNA]</scope>
    <source>
        <strain evidence="5 6">BL J</strain>
    </source>
</reference>
<feature type="compositionally biased region" description="Low complexity" evidence="3">
    <location>
        <begin position="993"/>
        <end position="1019"/>
    </location>
</feature>
<dbReference type="Gene3D" id="2.60.40.60">
    <property type="entry name" value="Cadherins"/>
    <property type="match status" value="1"/>
</dbReference>
<feature type="compositionally biased region" description="Low complexity" evidence="3">
    <location>
        <begin position="1029"/>
        <end position="1054"/>
    </location>
</feature>
<dbReference type="SMART" id="SM00112">
    <property type="entry name" value="CA"/>
    <property type="match status" value="1"/>
</dbReference>
<sequence>MQLLFIDSAVQQPEYLTQDLTPESHPNLHSFIISPQANFIAEVTQILTKYSQVNAIHFVFHGEDHTLQLGQINLTPKTLETYAPLLKQWHKFLTADADILLYGCNVAKTPKGQELVHQFSQLTQTNIAASTHLTGNAELGGSWDLDYKTKPVKTPIVFNQKIQESYPFVLATFDVNQPTDDGTGNLPGTLSWAIQQANETAGDDTINFNTSVRLNLDPSLKRIQPLIDSNINFIGNNKTISGDNDNDGVIDLNGEDRPLFFINSGVVSFEDLILTGGVAKGGNSLFGGGGAGLGGGLFINSGDVTLDNVTFEENYAIGGDVNSGGYAGGGLSGDNINFTGGGLFTDGPAENGSGLGENGDFGEGGRLGNGIAAGNGGFGGGGGYGHNANGGNGGFGGGGGFGSNANGGDGGFGAGGGRGSITPGQGGFGAGDGGEFAGGGGAGLGGALFIREGSLTIQNSTFSKNSAQGGEGRDGSEAGQGLGGAIFVPDDTTNLPNLPTLLLSNVTFSDNTASNDTNSESNNDNIYGVFTEPVIENPVPENQPPTFVNRLNLYDNFEVTPDDSTATTNGSWLAFGNLFPGSVTPTANGNFTTLDSTSELDLFAGYSNYNLMSDDLVNTAFPTLDPDTGYTLSFAAQVISEDNIDSDKNADGKSDRAGFNVTVISSDGKNGIELGFENDQIWAQEDGTTQDDPSAEPNPNEPNTFDRTLFTQAESVIFDTTNRLVQYDLTILGETYTLSVDGNSILSGQLRDYTAFNDRPDPYELPNFIFLGDHTTSAQAKVQLGEISVTTAANDTDYSFELVENAANGLVIGQVSATDPDGDNLTYNITTGNDSGIFAINSDTGEISLANNNSLDFDTEPTAYSLTVEVSDGSLTDTIDVAVNLTNVNEVPDNSGGETDGETPENPDNQTPEVPDNSGGETDGETPENPDNQTPEVPDNSGGETDGETPENPDNQTPEVPDNSGGETDGETPENPETAENPDPEENPDSETPDNSNSEDNKNSDNSGSENGNNGNTNNPIRGGIDTQNPGNLNSNPGNSDTGNNNNTPENNNETDQETAIPRIENFDPSLNYDPTDFISLINFPSLKPNLIRNERSREATSQGDNLEATSENQKVFGLEGDDNIYGTSASLEIFGNMGNDYIEGQASSETIYGGENNDQIKGENGNDTLFGDKDNDIITGENGDDVIYGNTGNDTLEGAQGNDSLYSGQDNDLAKGGVGNDLVFGDIGDDIVEGNEGNDTLHGNQGVDTISGNDGDDLIYGGQGSDLLDGNNGSDTLFGDNGDDTLDGGFGDDTLIGGNGDDWLVGASGNDTLTGGEGRDRFYISTNFDRNLITDFDDGLDKIALTGGLTFDQLEITSDNGSTLIKLADTQTELATLLGVDSNAITSDDFLIG</sequence>
<evidence type="ECO:0000256" key="2">
    <source>
        <dbReference type="ARBA" id="ARBA00022525"/>
    </source>
</evidence>
<dbReference type="InterPro" id="IPR018511">
    <property type="entry name" value="Hemolysin-typ_Ca-bd_CS"/>
</dbReference>
<dbReference type="PANTHER" id="PTHR38340">
    <property type="entry name" value="S-LAYER PROTEIN"/>
    <property type="match status" value="1"/>
</dbReference>
<keyword evidence="6" id="KW-1185">Reference proteome</keyword>
<comment type="subcellular location">
    <subcellularLocation>
        <location evidence="1">Secreted</location>
    </subcellularLocation>
</comment>
<dbReference type="InterPro" id="IPR025592">
    <property type="entry name" value="DUF4347"/>
</dbReference>
<dbReference type="GO" id="GO:0005576">
    <property type="term" value="C:extracellular region"/>
    <property type="evidence" value="ECO:0007669"/>
    <property type="project" value="UniProtKB-SubCell"/>
</dbReference>
<feature type="region of interest" description="Disordered" evidence="3">
    <location>
        <begin position="414"/>
        <end position="433"/>
    </location>
</feature>
<dbReference type="GO" id="GO:0016020">
    <property type="term" value="C:membrane"/>
    <property type="evidence" value="ECO:0007669"/>
    <property type="project" value="InterPro"/>
</dbReference>
<dbReference type="GO" id="GO:0007156">
    <property type="term" value="P:homophilic cell adhesion via plasma membrane adhesion molecules"/>
    <property type="evidence" value="ECO:0007669"/>
    <property type="project" value="InterPro"/>
</dbReference>
<dbReference type="Pfam" id="PF14252">
    <property type="entry name" value="DUF4347"/>
    <property type="match status" value="1"/>
</dbReference>
<protein>
    <submittedName>
        <fullName evidence="5">Hemolysin-type calcium-binding repeat family protein</fullName>
    </submittedName>
</protein>
<feature type="region of interest" description="Disordered" evidence="3">
    <location>
        <begin position="886"/>
        <end position="1059"/>
    </location>
</feature>
<dbReference type="PRINTS" id="PR00313">
    <property type="entry name" value="CABNDNGRPT"/>
</dbReference>
<organism evidence="5 6">
    <name type="scientific">Lyngbya aestuarii BL J</name>
    <dbReference type="NCBI Taxonomy" id="1348334"/>
    <lineage>
        <taxon>Bacteria</taxon>
        <taxon>Bacillati</taxon>
        <taxon>Cyanobacteriota</taxon>
        <taxon>Cyanophyceae</taxon>
        <taxon>Oscillatoriophycideae</taxon>
        <taxon>Oscillatoriales</taxon>
        <taxon>Microcoleaceae</taxon>
        <taxon>Lyngbya</taxon>
    </lineage>
</organism>
<evidence type="ECO:0000256" key="1">
    <source>
        <dbReference type="ARBA" id="ARBA00004613"/>
    </source>
</evidence>
<dbReference type="SUPFAM" id="SSF49313">
    <property type="entry name" value="Cadherin-like"/>
    <property type="match status" value="1"/>
</dbReference>
<dbReference type="PROSITE" id="PS50268">
    <property type="entry name" value="CADHERIN_2"/>
    <property type="match status" value="1"/>
</dbReference>
<dbReference type="Gene3D" id="2.150.10.10">
    <property type="entry name" value="Serralysin-like metalloprotease, C-terminal"/>
    <property type="match status" value="2"/>
</dbReference>
<feature type="region of interest" description="Disordered" evidence="3">
    <location>
        <begin position="462"/>
        <end position="482"/>
    </location>
</feature>
<evidence type="ECO:0000259" key="4">
    <source>
        <dbReference type="PROSITE" id="PS50268"/>
    </source>
</evidence>
<dbReference type="PATRIC" id="fig|1348334.3.peg.5207"/>
<dbReference type="SUPFAM" id="SSF51120">
    <property type="entry name" value="beta-Roll"/>
    <property type="match status" value="2"/>
</dbReference>
<evidence type="ECO:0000313" key="6">
    <source>
        <dbReference type="Proteomes" id="UP000017127"/>
    </source>
</evidence>
<evidence type="ECO:0000256" key="3">
    <source>
        <dbReference type="SAM" id="MobiDB-lite"/>
    </source>
</evidence>
<dbReference type="Pfam" id="PF00028">
    <property type="entry name" value="Cadherin"/>
    <property type="match status" value="1"/>
</dbReference>
<feature type="domain" description="Cadherin" evidence="4">
    <location>
        <begin position="794"/>
        <end position="894"/>
    </location>
</feature>
<dbReference type="PROSITE" id="PS00330">
    <property type="entry name" value="HEMOLYSIN_CALCIUM"/>
    <property type="match status" value="2"/>
</dbReference>
<accession>U7QC86</accession>
<proteinExistence type="predicted"/>